<dbReference type="GO" id="GO:0020037">
    <property type="term" value="F:heme binding"/>
    <property type="evidence" value="ECO:0007669"/>
    <property type="project" value="InterPro"/>
</dbReference>
<evidence type="ECO:0000313" key="1">
    <source>
        <dbReference type="EMBL" id="CAG8836718.1"/>
    </source>
</evidence>
<proteinExistence type="predicted"/>
<dbReference type="EMBL" id="CAJVQA010079403">
    <property type="protein sequence ID" value="CAG8836718.1"/>
    <property type="molecule type" value="Genomic_DNA"/>
</dbReference>
<name>A0A9N9PIW0_9GLOM</name>
<accession>A0A9N9PIW0</accession>
<dbReference type="GO" id="GO:0004497">
    <property type="term" value="F:monooxygenase activity"/>
    <property type="evidence" value="ECO:0007669"/>
    <property type="project" value="InterPro"/>
</dbReference>
<reference evidence="1" key="1">
    <citation type="submission" date="2021-06" db="EMBL/GenBank/DDBJ databases">
        <authorList>
            <person name="Kallberg Y."/>
            <person name="Tangrot J."/>
            <person name="Rosling A."/>
        </authorList>
    </citation>
    <scope>NUCLEOTIDE SEQUENCE</scope>
    <source>
        <strain evidence="1">FL966</strain>
    </source>
</reference>
<evidence type="ECO:0000313" key="2">
    <source>
        <dbReference type="Proteomes" id="UP000789759"/>
    </source>
</evidence>
<dbReference type="InterPro" id="IPR001128">
    <property type="entry name" value="Cyt_P450"/>
</dbReference>
<dbReference type="InterPro" id="IPR036396">
    <property type="entry name" value="Cyt_P450_sf"/>
</dbReference>
<dbReference type="GO" id="GO:0005506">
    <property type="term" value="F:iron ion binding"/>
    <property type="evidence" value="ECO:0007669"/>
    <property type="project" value="InterPro"/>
</dbReference>
<dbReference type="OrthoDB" id="1470350at2759"/>
<comment type="caution">
    <text evidence="1">The sequence shown here is derived from an EMBL/GenBank/DDBJ whole genome shotgun (WGS) entry which is preliminary data.</text>
</comment>
<dbReference type="Proteomes" id="UP000789759">
    <property type="component" value="Unassembled WGS sequence"/>
</dbReference>
<sequence>IYKPSPKFFSRIHIPSFERFELFQGLLFDNDYNKWQRKRKLLTPSLSSSKFLRKIISSVQKQFKESENRWNLTINDEKEFDVSLWAKCITMDLSITQVTKLSSYNLALFDTNNEIIKSEEVKKILKFSDALKNFLTMLPYFVLLPAFVMDYVPGFRSIRISTERSVKFVYGIVLNIVEKRRKELNEGAEFESDLLDHMLTAHTPMNPEYKE</sequence>
<keyword evidence="2" id="KW-1185">Reference proteome</keyword>
<dbReference type="Pfam" id="PF00067">
    <property type="entry name" value="p450"/>
    <property type="match status" value="1"/>
</dbReference>
<organism evidence="1 2">
    <name type="scientific">Cetraspora pellucida</name>
    <dbReference type="NCBI Taxonomy" id="1433469"/>
    <lineage>
        <taxon>Eukaryota</taxon>
        <taxon>Fungi</taxon>
        <taxon>Fungi incertae sedis</taxon>
        <taxon>Mucoromycota</taxon>
        <taxon>Glomeromycotina</taxon>
        <taxon>Glomeromycetes</taxon>
        <taxon>Diversisporales</taxon>
        <taxon>Gigasporaceae</taxon>
        <taxon>Cetraspora</taxon>
    </lineage>
</organism>
<feature type="non-terminal residue" evidence="1">
    <location>
        <position position="211"/>
    </location>
</feature>
<protein>
    <submittedName>
        <fullName evidence="1">8505_t:CDS:1</fullName>
    </submittedName>
</protein>
<feature type="non-terminal residue" evidence="1">
    <location>
        <position position="1"/>
    </location>
</feature>
<dbReference type="GO" id="GO:0016705">
    <property type="term" value="F:oxidoreductase activity, acting on paired donors, with incorporation or reduction of molecular oxygen"/>
    <property type="evidence" value="ECO:0007669"/>
    <property type="project" value="InterPro"/>
</dbReference>
<dbReference type="SUPFAM" id="SSF48264">
    <property type="entry name" value="Cytochrome P450"/>
    <property type="match status" value="1"/>
</dbReference>
<dbReference type="AlphaFoldDB" id="A0A9N9PIW0"/>
<gene>
    <name evidence="1" type="ORF">CPELLU_LOCUS21434</name>
</gene>
<dbReference type="Gene3D" id="1.10.630.10">
    <property type="entry name" value="Cytochrome P450"/>
    <property type="match status" value="1"/>
</dbReference>